<dbReference type="InterPro" id="IPR036188">
    <property type="entry name" value="FAD/NAD-bd_sf"/>
</dbReference>
<evidence type="ECO:0000313" key="7">
    <source>
        <dbReference type="EMBL" id="CAI8016390.1"/>
    </source>
</evidence>
<proteinExistence type="inferred from homology"/>
<dbReference type="InterPro" id="IPR012132">
    <property type="entry name" value="GMC_OxRdtase"/>
</dbReference>
<feature type="binding site" evidence="5">
    <location>
        <position position="85"/>
    </location>
    <ligand>
        <name>FAD</name>
        <dbReference type="ChEBI" id="CHEBI:57692"/>
    </ligand>
</feature>
<protein>
    <submittedName>
        <fullName evidence="7">Uncharacterized GMC-type oxidoreductase in thcA 5'region</fullName>
    </submittedName>
</protein>
<gene>
    <name evidence="7" type="ORF">GBAR_LOCUS10056</name>
</gene>
<comment type="caution">
    <text evidence="7">The sequence shown here is derived from an EMBL/GenBank/DDBJ whole genome shotgun (WGS) entry which is preliminary data.</text>
</comment>
<dbReference type="Pfam" id="PF00732">
    <property type="entry name" value="GMC_oxred_N"/>
    <property type="match status" value="1"/>
</dbReference>
<keyword evidence="4 5" id="KW-0274">FAD</keyword>
<evidence type="ECO:0000256" key="2">
    <source>
        <dbReference type="ARBA" id="ARBA00010790"/>
    </source>
</evidence>
<keyword evidence="8" id="KW-1185">Reference proteome</keyword>
<evidence type="ECO:0000259" key="6">
    <source>
        <dbReference type="PROSITE" id="PS00624"/>
    </source>
</evidence>
<dbReference type="Gene3D" id="3.50.50.60">
    <property type="entry name" value="FAD/NAD(P)-binding domain"/>
    <property type="match status" value="2"/>
</dbReference>
<dbReference type="Pfam" id="PF05199">
    <property type="entry name" value="GMC_oxred_C"/>
    <property type="match status" value="1"/>
</dbReference>
<dbReference type="SUPFAM" id="SSF51905">
    <property type="entry name" value="FAD/NAD(P)-binding domain"/>
    <property type="match status" value="1"/>
</dbReference>
<dbReference type="InterPro" id="IPR000172">
    <property type="entry name" value="GMC_OxRdtase_N"/>
</dbReference>
<reference evidence="7" key="1">
    <citation type="submission" date="2023-03" db="EMBL/GenBank/DDBJ databases">
        <authorList>
            <person name="Steffen K."/>
            <person name="Cardenas P."/>
        </authorList>
    </citation>
    <scope>NUCLEOTIDE SEQUENCE</scope>
</reference>
<organism evidence="7 8">
    <name type="scientific">Geodia barretti</name>
    <name type="common">Barrett's horny sponge</name>
    <dbReference type="NCBI Taxonomy" id="519541"/>
    <lineage>
        <taxon>Eukaryota</taxon>
        <taxon>Metazoa</taxon>
        <taxon>Porifera</taxon>
        <taxon>Demospongiae</taxon>
        <taxon>Heteroscleromorpha</taxon>
        <taxon>Tetractinellida</taxon>
        <taxon>Astrophorina</taxon>
        <taxon>Geodiidae</taxon>
        <taxon>Geodia</taxon>
    </lineage>
</organism>
<dbReference type="PANTHER" id="PTHR11552">
    <property type="entry name" value="GLUCOSE-METHANOL-CHOLINE GMC OXIDOREDUCTASE"/>
    <property type="match status" value="1"/>
</dbReference>
<name>A0AA35WJ74_GEOBA</name>
<dbReference type="PANTHER" id="PTHR11552:SF147">
    <property type="entry name" value="CHOLINE DEHYDROGENASE, MITOCHONDRIAL"/>
    <property type="match status" value="1"/>
</dbReference>
<evidence type="ECO:0000256" key="4">
    <source>
        <dbReference type="ARBA" id="ARBA00022827"/>
    </source>
</evidence>
<dbReference type="PIRSF" id="PIRSF000137">
    <property type="entry name" value="Alcohol_oxidase"/>
    <property type="match status" value="1"/>
</dbReference>
<dbReference type="GO" id="GO:0050660">
    <property type="term" value="F:flavin adenine dinucleotide binding"/>
    <property type="evidence" value="ECO:0007669"/>
    <property type="project" value="InterPro"/>
</dbReference>
<dbReference type="PROSITE" id="PS00624">
    <property type="entry name" value="GMC_OXRED_2"/>
    <property type="match status" value="1"/>
</dbReference>
<dbReference type="AlphaFoldDB" id="A0AA35WJ74"/>
<sequence>MKYDVIVVGGGSAGSVVASRLSEDPARSVLLLEAGQDYPNPEFLPEAVRNGYSNDGEQPGSPISWSLRGIINDQQGEINIAQGKVIGGSGSINGQRRENEPWPDVQQAFHSAAMERGYARNPDLNGPDSAGIGAIPMNNRAGVRMSTAITHLNPVRHRLNLTVRGNVLARRVLFVGSQVAGLEVESGGEIFNVEADQVVLCAGALKSPHLLMLSGIGPREQLEEFGIPVIQELPGVGGNLFNHPMGNVSFQVKDHVELHANAGALRFGLRVTSEPPSQPCDVMLHTLGVFNLPEGSGWVRLASADPTVQPAINYRYFHNENDMRRMRDAVRLAASMLESEAYRDVMDYRISPTDEVLAGDDALDSWIRQTVGTSRHVSGTCRIGPDADPPAVTDQQCRVRGVQGLWVADSSIMPQVTRANTNATAIMIGERVADWIAG</sequence>
<dbReference type="EMBL" id="CASHTH010001526">
    <property type="protein sequence ID" value="CAI8016390.1"/>
    <property type="molecule type" value="Genomic_DNA"/>
</dbReference>
<accession>A0AA35WJ74</accession>
<evidence type="ECO:0000313" key="8">
    <source>
        <dbReference type="Proteomes" id="UP001174909"/>
    </source>
</evidence>
<dbReference type="Gene3D" id="3.30.410.40">
    <property type="match status" value="1"/>
</dbReference>
<dbReference type="SUPFAM" id="SSF54373">
    <property type="entry name" value="FAD-linked reductases, C-terminal domain"/>
    <property type="match status" value="1"/>
</dbReference>
<dbReference type="Proteomes" id="UP001174909">
    <property type="component" value="Unassembled WGS sequence"/>
</dbReference>
<feature type="domain" description="Glucose-methanol-choline oxidoreductase N-terminal" evidence="6">
    <location>
        <begin position="203"/>
        <end position="217"/>
    </location>
</feature>
<dbReference type="GO" id="GO:0016614">
    <property type="term" value="F:oxidoreductase activity, acting on CH-OH group of donors"/>
    <property type="evidence" value="ECO:0007669"/>
    <property type="project" value="InterPro"/>
</dbReference>
<evidence type="ECO:0000256" key="3">
    <source>
        <dbReference type="ARBA" id="ARBA00022630"/>
    </source>
</evidence>
<comment type="cofactor">
    <cofactor evidence="1 5">
        <name>FAD</name>
        <dbReference type="ChEBI" id="CHEBI:57692"/>
    </cofactor>
</comment>
<evidence type="ECO:0000256" key="5">
    <source>
        <dbReference type="PIRSR" id="PIRSR000137-2"/>
    </source>
</evidence>
<comment type="similarity">
    <text evidence="2">Belongs to the GMC oxidoreductase family.</text>
</comment>
<evidence type="ECO:0000256" key="1">
    <source>
        <dbReference type="ARBA" id="ARBA00001974"/>
    </source>
</evidence>
<keyword evidence="3" id="KW-0285">Flavoprotein</keyword>
<dbReference type="InterPro" id="IPR007867">
    <property type="entry name" value="GMC_OxRtase_C"/>
</dbReference>